<gene>
    <name evidence="1" type="ORF">GBAR_LOCUS28634</name>
</gene>
<dbReference type="EMBL" id="CASHTH010004003">
    <property type="protein sequence ID" value="CAI8052342.1"/>
    <property type="molecule type" value="Genomic_DNA"/>
</dbReference>
<dbReference type="Proteomes" id="UP001174909">
    <property type="component" value="Unassembled WGS sequence"/>
</dbReference>
<feature type="non-terminal residue" evidence="1">
    <location>
        <position position="1"/>
    </location>
</feature>
<accession>A0AA35TSL3</accession>
<sequence length="59" mass="6306">MMSGASNQVSTSTAVPPNLLQTEQLNRILQNSPAGILVKRGRGAYPGETVEGGCEYQER</sequence>
<keyword evidence="2" id="KW-1185">Reference proteome</keyword>
<evidence type="ECO:0000313" key="2">
    <source>
        <dbReference type="Proteomes" id="UP001174909"/>
    </source>
</evidence>
<proteinExistence type="predicted"/>
<organism evidence="1 2">
    <name type="scientific">Geodia barretti</name>
    <name type="common">Barrett's horny sponge</name>
    <dbReference type="NCBI Taxonomy" id="519541"/>
    <lineage>
        <taxon>Eukaryota</taxon>
        <taxon>Metazoa</taxon>
        <taxon>Porifera</taxon>
        <taxon>Demospongiae</taxon>
        <taxon>Heteroscleromorpha</taxon>
        <taxon>Tetractinellida</taxon>
        <taxon>Astrophorina</taxon>
        <taxon>Geodiidae</taxon>
        <taxon>Geodia</taxon>
    </lineage>
</organism>
<comment type="caution">
    <text evidence="1">The sequence shown here is derived from an EMBL/GenBank/DDBJ whole genome shotgun (WGS) entry which is preliminary data.</text>
</comment>
<evidence type="ECO:0000313" key="1">
    <source>
        <dbReference type="EMBL" id="CAI8052342.1"/>
    </source>
</evidence>
<protein>
    <submittedName>
        <fullName evidence="1">Uncharacterized protein</fullName>
    </submittedName>
</protein>
<dbReference type="AlphaFoldDB" id="A0AA35TSL3"/>
<reference evidence="1" key="1">
    <citation type="submission" date="2023-03" db="EMBL/GenBank/DDBJ databases">
        <authorList>
            <person name="Steffen K."/>
            <person name="Cardenas P."/>
        </authorList>
    </citation>
    <scope>NUCLEOTIDE SEQUENCE</scope>
</reference>
<name>A0AA35TSL3_GEOBA</name>